<dbReference type="Gene3D" id="3.40.50.300">
    <property type="entry name" value="P-loop containing nucleotide triphosphate hydrolases"/>
    <property type="match status" value="1"/>
</dbReference>
<dbReference type="Proteomes" id="UP000032180">
    <property type="component" value="Chromosome 5"/>
</dbReference>
<dbReference type="SUPFAM" id="SSF52540">
    <property type="entry name" value="P-loop containing nucleoside triphosphate hydrolases"/>
    <property type="match status" value="1"/>
</dbReference>
<dbReference type="STRING" id="77586.A0A0D9WHR0"/>
<keyword evidence="8" id="KW-1185">Reference proteome</keyword>
<proteinExistence type="predicted"/>
<dbReference type="GO" id="GO:0009626">
    <property type="term" value="P:plant-type hypersensitive response"/>
    <property type="evidence" value="ECO:0007669"/>
    <property type="project" value="UniProtKB-ARBA"/>
</dbReference>
<accession>A0A0D9WHR0</accession>
<feature type="domain" description="Disease resistance R13L4/SHOC-2-like LRR" evidence="6">
    <location>
        <begin position="479"/>
        <end position="853"/>
    </location>
</feature>
<sequence>MEDCIDQYEGCVEQYEQHAATLGYRSGSKIRRNKLIRRSGNNKTPLVPEKLKQRLWMANKIREFSLRVQEALQRHADAVYSNELGGIANTSTATARESAPMTSSPMSALMLPLTVQDWLSDGEKQLKVVSIVGVGGVGKTTLANELYRKLGRQFECRAFVRSSQKIDMRRLLISMLSQLRLQQPPDNWRLHSLISSIRHIYKIGDDLWDTCTWDIIKGTLPDGNNCSRILTTTEIEDLAMESCSYDSNYIFKMKPLGEDDSRKLFFSTVFGFLSNCPPDVSEVSYDIVRKCGGLPLAVVTIASLLATQLEKQDQWDYINSTLGYNLMANPNLEGMKQILNLCYNNFPQHLKACMLYVSKYKADNIIWKDDLVNQWIAEGFIYSVEGHDKEEISRAYFNELVGKKFIQPVHINDNGEVLSGVVHHMVLNLITYMSIEENFIIAIDHSQATTRLADKVRRLSIHFGNVEDATPPTNMRLSQVRTLSFWGALNCVSFIMGFQLLKVLILHFWGDEDSISFDVTKISELVRLTYLKITSNVTLKLPTHMQGLQYLETIKIDGKIGAVPSDIIHLPRLLQLSLPAKTNLPNGIAQLSTLRTLGYFYLTYNTTENLRSLGELTNLRDLQLTYSEINSNNMKNNMQYLGSILGKLCNLKSITLSSAGCPYQNTLHINSDTSTRISVHGWSSMSSPPALLERLELLPCVCIFSSLPNWIGQLANLCILKIGIREVTRNDFDVLGGLLCLTVLSLYVHTKPEERIVFDDARFITLKYLKFRYNGAWIKFEAGAMPNLRKLKLGFDVHRPDQHDTIPVGIEHLSRLEEISAKIMVACTADDLCRRYAKSALTDAIRMHPGHPTAIIRCVDGTFVTKDNNNVETREEEQMTLQKQHYIVKKGLIEKPVVPQKDPGERAHKSIETSFRGDYDGGNYSYRKLDGGGSTTIMCGGVYGSWWNFPSKQEDSGTMPVHIQKDEVRVIHDNSPPGLSSSQDESEAGEGRKSEDKGSRSGSSGGGFFGPAFHAVGGYIDRKLGLDRD</sequence>
<feature type="domain" description="Disease resistance protein winged helix" evidence="5">
    <location>
        <begin position="362"/>
        <end position="430"/>
    </location>
</feature>
<evidence type="ECO:0000313" key="8">
    <source>
        <dbReference type="Proteomes" id="UP000032180"/>
    </source>
</evidence>
<feature type="compositionally biased region" description="Basic and acidic residues" evidence="3">
    <location>
        <begin position="989"/>
        <end position="999"/>
    </location>
</feature>
<evidence type="ECO:0000259" key="4">
    <source>
        <dbReference type="Pfam" id="PF00931"/>
    </source>
</evidence>
<dbReference type="PANTHER" id="PTHR23155">
    <property type="entry name" value="DISEASE RESISTANCE PROTEIN RP"/>
    <property type="match status" value="1"/>
</dbReference>
<dbReference type="SUPFAM" id="SSF52058">
    <property type="entry name" value="L domain-like"/>
    <property type="match status" value="1"/>
</dbReference>
<evidence type="ECO:0000259" key="6">
    <source>
        <dbReference type="Pfam" id="PF23598"/>
    </source>
</evidence>
<dbReference type="AlphaFoldDB" id="A0A0D9WHR0"/>
<dbReference type="PRINTS" id="PR00364">
    <property type="entry name" value="DISEASERSIST"/>
</dbReference>
<dbReference type="InterPro" id="IPR027417">
    <property type="entry name" value="P-loop_NTPase"/>
</dbReference>
<dbReference type="InterPro" id="IPR036388">
    <property type="entry name" value="WH-like_DNA-bd_sf"/>
</dbReference>
<reference evidence="7 8" key="1">
    <citation type="submission" date="2012-08" db="EMBL/GenBank/DDBJ databases">
        <title>Oryza genome evolution.</title>
        <authorList>
            <person name="Wing R.A."/>
        </authorList>
    </citation>
    <scope>NUCLEOTIDE SEQUENCE</scope>
</reference>
<evidence type="ECO:0000259" key="5">
    <source>
        <dbReference type="Pfam" id="PF23559"/>
    </source>
</evidence>
<protein>
    <submittedName>
        <fullName evidence="7">Uncharacterized protein</fullName>
    </submittedName>
</protein>
<feature type="domain" description="NB-ARC" evidence="4">
    <location>
        <begin position="115"/>
        <end position="270"/>
    </location>
</feature>
<dbReference type="GO" id="GO:0043531">
    <property type="term" value="F:ADP binding"/>
    <property type="evidence" value="ECO:0007669"/>
    <property type="project" value="InterPro"/>
</dbReference>
<evidence type="ECO:0000256" key="2">
    <source>
        <dbReference type="ARBA" id="ARBA00022821"/>
    </source>
</evidence>
<dbReference type="GO" id="GO:0002758">
    <property type="term" value="P:innate immune response-activating signaling pathway"/>
    <property type="evidence" value="ECO:0007669"/>
    <property type="project" value="UniProtKB-ARBA"/>
</dbReference>
<dbReference type="InterPro" id="IPR044974">
    <property type="entry name" value="Disease_R_plants"/>
</dbReference>
<keyword evidence="1" id="KW-0677">Repeat</keyword>
<dbReference type="Gene3D" id="1.10.8.430">
    <property type="entry name" value="Helical domain of apoptotic protease-activating factors"/>
    <property type="match status" value="1"/>
</dbReference>
<name>A0A0D9WHR0_9ORYZ</name>
<dbReference type="Gene3D" id="3.80.10.10">
    <property type="entry name" value="Ribonuclease Inhibitor"/>
    <property type="match status" value="1"/>
</dbReference>
<dbReference type="InterPro" id="IPR055414">
    <property type="entry name" value="LRR_R13L4/SHOC2-like"/>
</dbReference>
<dbReference type="eggNOG" id="KOG4658">
    <property type="taxonomic scope" value="Eukaryota"/>
</dbReference>
<evidence type="ECO:0000256" key="1">
    <source>
        <dbReference type="ARBA" id="ARBA00022737"/>
    </source>
</evidence>
<evidence type="ECO:0000256" key="3">
    <source>
        <dbReference type="SAM" id="MobiDB-lite"/>
    </source>
</evidence>
<dbReference type="InterPro" id="IPR042197">
    <property type="entry name" value="Apaf_helical"/>
</dbReference>
<organism evidence="7 8">
    <name type="scientific">Leersia perrieri</name>
    <dbReference type="NCBI Taxonomy" id="77586"/>
    <lineage>
        <taxon>Eukaryota</taxon>
        <taxon>Viridiplantae</taxon>
        <taxon>Streptophyta</taxon>
        <taxon>Embryophyta</taxon>
        <taxon>Tracheophyta</taxon>
        <taxon>Spermatophyta</taxon>
        <taxon>Magnoliopsida</taxon>
        <taxon>Liliopsida</taxon>
        <taxon>Poales</taxon>
        <taxon>Poaceae</taxon>
        <taxon>BOP clade</taxon>
        <taxon>Oryzoideae</taxon>
        <taxon>Oryzeae</taxon>
        <taxon>Oryzinae</taxon>
        <taxon>Leersia</taxon>
    </lineage>
</organism>
<keyword evidence="2" id="KW-0611">Plant defense</keyword>
<reference evidence="7" key="3">
    <citation type="submission" date="2015-04" db="UniProtKB">
        <authorList>
            <consortium name="EnsemblPlants"/>
        </authorList>
    </citation>
    <scope>IDENTIFICATION</scope>
</reference>
<dbReference type="InterPro" id="IPR002182">
    <property type="entry name" value="NB-ARC"/>
</dbReference>
<dbReference type="PANTHER" id="PTHR23155:SF1094">
    <property type="entry name" value="OS11G0686400 PROTEIN"/>
    <property type="match status" value="1"/>
</dbReference>
<dbReference type="InterPro" id="IPR058922">
    <property type="entry name" value="WHD_DRP"/>
</dbReference>
<dbReference type="HOGENOM" id="CLU_000837_25_1_1"/>
<dbReference type="Pfam" id="PF23559">
    <property type="entry name" value="WHD_DRP"/>
    <property type="match status" value="1"/>
</dbReference>
<dbReference type="Pfam" id="PF00931">
    <property type="entry name" value="NB-ARC"/>
    <property type="match status" value="1"/>
</dbReference>
<reference evidence="8" key="2">
    <citation type="submission" date="2013-12" db="EMBL/GenBank/DDBJ databases">
        <authorList>
            <person name="Yu Y."/>
            <person name="Lee S."/>
            <person name="de Baynast K."/>
            <person name="Wissotski M."/>
            <person name="Liu L."/>
            <person name="Talag J."/>
            <person name="Goicoechea J."/>
            <person name="Angelova A."/>
            <person name="Jetty R."/>
            <person name="Kudrna D."/>
            <person name="Golser W."/>
            <person name="Rivera L."/>
            <person name="Zhang J."/>
            <person name="Wing R."/>
        </authorList>
    </citation>
    <scope>NUCLEOTIDE SEQUENCE</scope>
</reference>
<dbReference type="GO" id="GO:0042742">
    <property type="term" value="P:defense response to bacterium"/>
    <property type="evidence" value="ECO:0007669"/>
    <property type="project" value="UniProtKB-ARBA"/>
</dbReference>
<evidence type="ECO:0000313" key="7">
    <source>
        <dbReference type="EnsemblPlants" id="LPERR05G16180.2"/>
    </source>
</evidence>
<dbReference type="Gene3D" id="1.10.10.10">
    <property type="entry name" value="Winged helix-like DNA-binding domain superfamily/Winged helix DNA-binding domain"/>
    <property type="match status" value="1"/>
</dbReference>
<dbReference type="FunFam" id="1.10.10.10:FF:000322">
    <property type="entry name" value="Probable disease resistance protein At1g63360"/>
    <property type="match status" value="1"/>
</dbReference>
<dbReference type="Pfam" id="PF23598">
    <property type="entry name" value="LRR_14"/>
    <property type="match status" value="1"/>
</dbReference>
<dbReference type="InterPro" id="IPR032675">
    <property type="entry name" value="LRR_dom_sf"/>
</dbReference>
<dbReference type="Gramene" id="LPERR05G16180.2">
    <property type="protein sequence ID" value="LPERR05G16180.2"/>
    <property type="gene ID" value="LPERR05G16180"/>
</dbReference>
<dbReference type="EnsemblPlants" id="LPERR05G16180.2">
    <property type="protein sequence ID" value="LPERR05G16180.2"/>
    <property type="gene ID" value="LPERR05G16180"/>
</dbReference>
<feature type="region of interest" description="Disordered" evidence="3">
    <location>
        <begin position="972"/>
        <end position="1014"/>
    </location>
</feature>